<comment type="caution">
    <text evidence="3">The sequence shown here is derived from an EMBL/GenBank/DDBJ whole genome shotgun (WGS) entry which is preliminary data.</text>
</comment>
<feature type="compositionally biased region" description="Acidic residues" evidence="1">
    <location>
        <begin position="249"/>
        <end position="262"/>
    </location>
</feature>
<evidence type="ECO:0000256" key="2">
    <source>
        <dbReference type="SAM" id="Phobius"/>
    </source>
</evidence>
<organism evidence="3 4">
    <name type="scientific">Xylanimonas ulmi</name>
    <dbReference type="NCBI Taxonomy" id="228973"/>
    <lineage>
        <taxon>Bacteria</taxon>
        <taxon>Bacillati</taxon>
        <taxon>Actinomycetota</taxon>
        <taxon>Actinomycetes</taxon>
        <taxon>Micrococcales</taxon>
        <taxon>Promicromonosporaceae</taxon>
        <taxon>Xylanimonas</taxon>
    </lineage>
</organism>
<name>A0A4Q7M3S4_9MICO</name>
<accession>A0A4Q7M3S4</accession>
<keyword evidence="2" id="KW-0812">Transmembrane</keyword>
<dbReference type="AlphaFoldDB" id="A0A4Q7M3S4"/>
<feature type="region of interest" description="Disordered" evidence="1">
    <location>
        <begin position="236"/>
        <end position="262"/>
    </location>
</feature>
<evidence type="ECO:0000313" key="4">
    <source>
        <dbReference type="Proteomes" id="UP000293852"/>
    </source>
</evidence>
<dbReference type="OrthoDB" id="5196233at2"/>
<feature type="region of interest" description="Disordered" evidence="1">
    <location>
        <begin position="1"/>
        <end position="22"/>
    </location>
</feature>
<keyword evidence="4" id="KW-1185">Reference proteome</keyword>
<gene>
    <name evidence="3" type="ORF">EV386_1831</name>
</gene>
<feature type="transmembrane region" description="Helical" evidence="2">
    <location>
        <begin position="50"/>
        <end position="68"/>
    </location>
</feature>
<protein>
    <submittedName>
        <fullName evidence="3">Tfp pilus assembly protein PilN</fullName>
    </submittedName>
</protein>
<sequence>MSRRATAEAAAPSSAHAATPEVSEPFGGLQGVNLLPASVRTAMALRKLRIRLALVLAVVVLLVVGASVELRVLEAQARSRVDLATSETARLNAELASYAQALDVRAAIDRATDARTLAMGAEIRWVDLITQIEAVCPPGTQVVAFAAQALAPAGGSTVGARDPLATPGVASITFTITTPTLPETAAWLDALNSIPGLMDATFTNATLSDASTAQESALYTVASSVQVNVKALSNAHAEADDAGGSTQVEETEADSDTEGAGS</sequence>
<feature type="compositionally biased region" description="Low complexity" evidence="1">
    <location>
        <begin position="7"/>
        <end position="21"/>
    </location>
</feature>
<reference evidence="3 4" key="1">
    <citation type="submission" date="2019-02" db="EMBL/GenBank/DDBJ databases">
        <title>Sequencing the genomes of 1000 actinobacteria strains.</title>
        <authorList>
            <person name="Klenk H.-P."/>
        </authorList>
    </citation>
    <scope>NUCLEOTIDE SEQUENCE [LARGE SCALE GENOMIC DNA]</scope>
    <source>
        <strain evidence="3 4">DSM 16932</strain>
    </source>
</reference>
<evidence type="ECO:0000256" key="1">
    <source>
        <dbReference type="SAM" id="MobiDB-lite"/>
    </source>
</evidence>
<dbReference type="RefSeq" id="WP_130414288.1">
    <property type="nucleotide sequence ID" value="NZ_SGWX01000001.1"/>
</dbReference>
<dbReference type="Proteomes" id="UP000293852">
    <property type="component" value="Unassembled WGS sequence"/>
</dbReference>
<evidence type="ECO:0000313" key="3">
    <source>
        <dbReference type="EMBL" id="RZS61527.1"/>
    </source>
</evidence>
<dbReference type="EMBL" id="SGWX01000001">
    <property type="protein sequence ID" value="RZS61527.1"/>
    <property type="molecule type" value="Genomic_DNA"/>
</dbReference>
<keyword evidence="2" id="KW-0472">Membrane</keyword>
<proteinExistence type="predicted"/>
<keyword evidence="2" id="KW-1133">Transmembrane helix</keyword>